<dbReference type="Pfam" id="PF01019">
    <property type="entry name" value="G_glu_transpept"/>
    <property type="match status" value="1"/>
</dbReference>
<dbReference type="InterPro" id="IPR043138">
    <property type="entry name" value="GGT_lsub"/>
</dbReference>
<accession>A0ABV7K6V8</accession>
<dbReference type="PANTHER" id="PTHR43881:SF1">
    <property type="entry name" value="GAMMA-GLUTAMYLTRANSPEPTIDASE (AFU_ORTHOLOGUE AFUA_4G13580)"/>
    <property type="match status" value="1"/>
</dbReference>
<dbReference type="RefSeq" id="WP_378217477.1">
    <property type="nucleotide sequence ID" value="NZ_JBHRTK010000001.1"/>
</dbReference>
<dbReference type="EMBL" id="JBHRTK010000001">
    <property type="protein sequence ID" value="MFC3204731.1"/>
    <property type="molecule type" value="Genomic_DNA"/>
</dbReference>
<evidence type="ECO:0000313" key="1">
    <source>
        <dbReference type="EMBL" id="MFC3204731.1"/>
    </source>
</evidence>
<dbReference type="PRINTS" id="PR01210">
    <property type="entry name" value="GGTRANSPTASE"/>
</dbReference>
<dbReference type="Gene3D" id="1.10.246.130">
    <property type="match status" value="1"/>
</dbReference>
<comment type="caution">
    <text evidence="1">The sequence shown here is derived from an EMBL/GenBank/DDBJ whole genome shotgun (WGS) entry which is preliminary data.</text>
</comment>
<proteinExistence type="predicted"/>
<dbReference type="Proteomes" id="UP001595583">
    <property type="component" value="Unassembled WGS sequence"/>
</dbReference>
<evidence type="ECO:0000313" key="2">
    <source>
        <dbReference type="Proteomes" id="UP001595583"/>
    </source>
</evidence>
<organism evidence="1 2">
    <name type="scientific">Aquamicrobium soli</name>
    <dbReference type="NCBI Taxonomy" id="1811518"/>
    <lineage>
        <taxon>Bacteria</taxon>
        <taxon>Pseudomonadati</taxon>
        <taxon>Pseudomonadota</taxon>
        <taxon>Alphaproteobacteria</taxon>
        <taxon>Hyphomicrobiales</taxon>
        <taxon>Phyllobacteriaceae</taxon>
        <taxon>Aquamicrobium</taxon>
    </lineage>
</organism>
<dbReference type="InterPro" id="IPR052896">
    <property type="entry name" value="GGT-like_enzyme"/>
</dbReference>
<protein>
    <submittedName>
        <fullName evidence="1">Gamma-glutamyltransferase family protein</fullName>
    </submittedName>
</protein>
<dbReference type="InterPro" id="IPR029055">
    <property type="entry name" value="Ntn_hydrolases_N"/>
</dbReference>
<gene>
    <name evidence="1" type="ORF">ACFOHJ_00720</name>
</gene>
<name>A0ABV7K6V8_9HYPH</name>
<dbReference type="InterPro" id="IPR043137">
    <property type="entry name" value="GGT_ssub_C"/>
</dbReference>
<dbReference type="SUPFAM" id="SSF56235">
    <property type="entry name" value="N-terminal nucleophile aminohydrolases (Ntn hydrolases)"/>
    <property type="match status" value="1"/>
</dbReference>
<dbReference type="Gene3D" id="3.60.20.40">
    <property type="match status" value="1"/>
</dbReference>
<dbReference type="PANTHER" id="PTHR43881">
    <property type="entry name" value="GAMMA-GLUTAMYLTRANSPEPTIDASE (AFU_ORTHOLOGUE AFUA_4G13580)"/>
    <property type="match status" value="1"/>
</dbReference>
<sequence length="588" mass="63498">MTFTTRPEIVGRFGVAASTHWIASAVAMGILERGGNAFDAGVAAGFTLQIVEPHLNGPAGDVPIMLHHAASGKTVVICGQGPAPQGATIEHFEALNLDLIPGTGLLAPCIPGAFDAWMLLLRDYGTMPLRTVLEAAIGYAHAGIPVLERIHATIATVEQLFVEEWPSSAAVFLPDGKTPAIGSFLRNPVLAALYERIVVEAEAVSGREQQIERARKLWSEGFVAETVDRFCRGEPMMDVSGRRHRGVLTGEDMAGWSATLEDPIGYDYGEYRVFKPGVWTQGLAALQQFALLSGFDLRGSDVTSAEFIHLQVEAAKLAFADREKFYGDPRYADVPVEQLLSKAYNDERRKLIVDESSNELRPGDIEGFGGSIRQGKAQAATVGAGEPTTGRLGDVRGDTCHFDIIDRHGNMVCATPSGGWLQSSPAIPGLGFALGTRAQMFSLDRSHPNALVPGKRPRTTLTPTMALRDGLPYMAWGTPGGDQQDQWNVQFLLRHIHAGMNLQQAIDAPAWHSEHFPSSFWPRAGHPGRLVVESRLPASTVTELERRGHEVIVGGPWSEGRLSAATIRDGILRAAANPRGMQGYALGR</sequence>
<keyword evidence="2" id="KW-1185">Reference proteome</keyword>
<reference evidence="2" key="1">
    <citation type="journal article" date="2019" name="Int. J. Syst. Evol. Microbiol.">
        <title>The Global Catalogue of Microorganisms (GCM) 10K type strain sequencing project: providing services to taxonomists for standard genome sequencing and annotation.</title>
        <authorList>
            <consortium name="The Broad Institute Genomics Platform"/>
            <consortium name="The Broad Institute Genome Sequencing Center for Infectious Disease"/>
            <person name="Wu L."/>
            <person name="Ma J."/>
        </authorList>
    </citation>
    <scope>NUCLEOTIDE SEQUENCE [LARGE SCALE GENOMIC DNA]</scope>
    <source>
        <strain evidence="2">KCTC 52165</strain>
    </source>
</reference>